<keyword evidence="2" id="KW-1185">Reference proteome</keyword>
<proteinExistence type="predicted"/>
<reference evidence="1 2" key="1">
    <citation type="submission" date="2020-03" db="EMBL/GenBank/DDBJ databases">
        <authorList>
            <person name="Picone N."/>
        </authorList>
    </citation>
    <scope>NUCLEOTIDE SEQUENCE [LARGE SCALE GENOMIC DNA]</scope>
    <source>
        <strain evidence="1">NSCAC1</strain>
    </source>
</reference>
<gene>
    <name evidence="1" type="ORF">NSCAC_0279</name>
</gene>
<protein>
    <submittedName>
        <fullName evidence="1">Uncharacterized protein</fullName>
    </submittedName>
</protein>
<accession>A0A7G1Q7Y4</accession>
<dbReference type="EMBL" id="LR778175">
    <property type="protein sequence ID" value="CAB1274658.1"/>
    <property type="molecule type" value="Genomic_DNA"/>
</dbReference>
<evidence type="ECO:0000313" key="2">
    <source>
        <dbReference type="Proteomes" id="UP000516072"/>
    </source>
</evidence>
<dbReference type="Proteomes" id="UP000516072">
    <property type="component" value="Chromosome"/>
</dbReference>
<name>A0A7G1Q7Y4_9GAMM</name>
<dbReference type="AlphaFoldDB" id="A0A7G1Q7Y4"/>
<organism evidence="1 2">
    <name type="scientific">Candidatus Nitrosacidococcus tergens</name>
    <dbReference type="NCBI Taxonomy" id="553981"/>
    <lineage>
        <taxon>Bacteria</taxon>
        <taxon>Pseudomonadati</taxon>
        <taxon>Pseudomonadota</taxon>
        <taxon>Gammaproteobacteria</taxon>
        <taxon>Chromatiales</taxon>
        <taxon>Chromatiaceae</taxon>
        <taxon>Candidatus Nitrosacidococcus</taxon>
    </lineage>
</organism>
<evidence type="ECO:0000313" key="1">
    <source>
        <dbReference type="EMBL" id="CAB1274658.1"/>
    </source>
</evidence>
<dbReference type="KEGG" id="ntg:NSCAC_0279"/>
<sequence>MDLGVAMKSYLSFKTIILYLLIISPTYAISPQYRIVDLGKDSATVSVSDNGLILELIDSYFALRTPNGTIENLNALWGVSFAPEAPIALGVNNAGTVLGEILLQSFIDDFSFFVFHTFIGEKDSFIDLNNLTDPQTMGSLVLSTSPRKMNNQGQVVGIYNLFVPANVIAQISSTHLRKGFIGNAQGITDISTVLPLGDNHVSSIVINDKGQFAGTFFPNTIETNEQINATTQLFISNPTDSTKIVLLPISDIVSESKVIGVDDLNNQGQIIGTIVNTSDNQMATSFIGDIQSGITLLAPPLNSKGMTLDGINDLGQIVGSFQLESTDNPDQGPITRAFLRNANGQTYDLNNLITGENSYTIQNAVGVDNSGQIAANGTDSNGNLHALLLLPISSDSECITSNPSFMESADTGGKFIPNNTNSIPILSTFQVDNQANLNAGLEMLTPHLMEDQGLISQNPATNQIPDCS</sequence>